<feature type="region of interest" description="Disordered" evidence="1">
    <location>
        <begin position="1"/>
        <end position="38"/>
    </location>
</feature>
<protein>
    <submittedName>
        <fullName evidence="2">Uncharacterized protein</fullName>
    </submittedName>
</protein>
<keyword evidence="3" id="KW-1185">Reference proteome</keyword>
<comment type="caution">
    <text evidence="2">The sequence shown here is derived from an EMBL/GenBank/DDBJ whole genome shotgun (WGS) entry which is preliminary data.</text>
</comment>
<dbReference type="EMBL" id="BAABDE010000025">
    <property type="protein sequence ID" value="GAA3825084.1"/>
    <property type="molecule type" value="Genomic_DNA"/>
</dbReference>
<proteinExistence type="predicted"/>
<evidence type="ECO:0000256" key="1">
    <source>
        <dbReference type="SAM" id="MobiDB-lite"/>
    </source>
</evidence>
<organism evidence="2 3">
    <name type="scientific">Streptomyces coacervatus</name>
    <dbReference type="NCBI Taxonomy" id="647381"/>
    <lineage>
        <taxon>Bacteria</taxon>
        <taxon>Bacillati</taxon>
        <taxon>Actinomycetota</taxon>
        <taxon>Actinomycetes</taxon>
        <taxon>Kitasatosporales</taxon>
        <taxon>Streptomycetaceae</taxon>
        <taxon>Streptomyces</taxon>
    </lineage>
</organism>
<evidence type="ECO:0000313" key="3">
    <source>
        <dbReference type="Proteomes" id="UP001501009"/>
    </source>
</evidence>
<accession>A0ABP7IS58</accession>
<dbReference type="Proteomes" id="UP001501009">
    <property type="component" value="Unassembled WGS sequence"/>
</dbReference>
<gene>
    <name evidence="2" type="ORF">GCM10022403_068110</name>
</gene>
<feature type="compositionally biased region" description="Basic and acidic residues" evidence="1">
    <location>
        <begin position="1"/>
        <end position="14"/>
    </location>
</feature>
<evidence type="ECO:0000313" key="2">
    <source>
        <dbReference type="EMBL" id="GAA3825084.1"/>
    </source>
</evidence>
<reference evidence="3" key="1">
    <citation type="journal article" date="2019" name="Int. J. Syst. Evol. Microbiol.">
        <title>The Global Catalogue of Microorganisms (GCM) 10K type strain sequencing project: providing services to taxonomists for standard genome sequencing and annotation.</title>
        <authorList>
            <consortium name="The Broad Institute Genomics Platform"/>
            <consortium name="The Broad Institute Genome Sequencing Center for Infectious Disease"/>
            <person name="Wu L."/>
            <person name="Ma J."/>
        </authorList>
    </citation>
    <scope>NUCLEOTIDE SEQUENCE [LARGE SCALE GENOMIC DNA]</scope>
    <source>
        <strain evidence="3">JCM 17138</strain>
    </source>
</reference>
<name>A0ABP7IS58_9ACTN</name>
<sequence>MQADRPAGDPRGEVSDGTATGKRGSRWAGPGAAGPAHLADVNAPRLRTHPHLCSTCVTFTLFLSHVSHVRGPCVTPDAQALPSLHSPSFTWHRLCVSRLGDAPAL</sequence>